<name>A7RLK1_NEMVE</name>
<sequence>MSKSTQCISCNQLIPENATSCKCGHVNEAMRTIGGKRFSGYREELYTRLVIQESRDEYEKQQRQSRENLKRVHEDTLTVQSLKETPAIEPPKKIISQKLNQETNGGQLREITKVLNTPRDTKKYHPGYSAGVKKRLKAAHKQRGYTKAFAKRGTKPMKEVNSNKYNVYGHGRSSKPRAHGRESDFMKGKHANALGIENSDSEALMTLPKNVPMTGPLAEINKRMVNQSIFWMCLTNGLKKPDI</sequence>
<keyword evidence="3" id="KW-1185">Reference proteome</keyword>
<feature type="region of interest" description="Disordered" evidence="1">
    <location>
        <begin position="164"/>
        <end position="183"/>
    </location>
</feature>
<evidence type="ECO:0000313" key="2">
    <source>
        <dbReference type="EMBL" id="EDO47706.1"/>
    </source>
</evidence>
<dbReference type="AlphaFoldDB" id="A7RLK1"/>
<proteinExistence type="predicted"/>
<organism evidence="2 3">
    <name type="scientific">Nematostella vectensis</name>
    <name type="common">Starlet sea anemone</name>
    <dbReference type="NCBI Taxonomy" id="45351"/>
    <lineage>
        <taxon>Eukaryota</taxon>
        <taxon>Metazoa</taxon>
        <taxon>Cnidaria</taxon>
        <taxon>Anthozoa</taxon>
        <taxon>Hexacorallia</taxon>
        <taxon>Actiniaria</taxon>
        <taxon>Edwardsiidae</taxon>
        <taxon>Nematostella</taxon>
    </lineage>
</organism>
<dbReference type="InParanoid" id="A7RLK1"/>
<evidence type="ECO:0000313" key="3">
    <source>
        <dbReference type="Proteomes" id="UP000001593"/>
    </source>
</evidence>
<gene>
    <name evidence="2" type="ORF">NEMVEDRAFT_v1g239147</name>
</gene>
<protein>
    <submittedName>
        <fullName evidence="2">Uncharacterized protein</fullName>
    </submittedName>
</protein>
<dbReference type="Proteomes" id="UP000001593">
    <property type="component" value="Unassembled WGS sequence"/>
</dbReference>
<reference evidence="2 3" key="1">
    <citation type="journal article" date="2007" name="Science">
        <title>Sea anemone genome reveals ancestral eumetazoan gene repertoire and genomic organization.</title>
        <authorList>
            <person name="Putnam N.H."/>
            <person name="Srivastava M."/>
            <person name="Hellsten U."/>
            <person name="Dirks B."/>
            <person name="Chapman J."/>
            <person name="Salamov A."/>
            <person name="Terry A."/>
            <person name="Shapiro H."/>
            <person name="Lindquist E."/>
            <person name="Kapitonov V.V."/>
            <person name="Jurka J."/>
            <person name="Genikhovich G."/>
            <person name="Grigoriev I.V."/>
            <person name="Lucas S.M."/>
            <person name="Steele R.E."/>
            <person name="Finnerty J.R."/>
            <person name="Technau U."/>
            <person name="Martindale M.Q."/>
            <person name="Rokhsar D.S."/>
        </authorList>
    </citation>
    <scope>NUCLEOTIDE SEQUENCE [LARGE SCALE GENOMIC DNA]</scope>
    <source>
        <strain evidence="3">CH2 X CH6</strain>
    </source>
</reference>
<evidence type="ECO:0000256" key="1">
    <source>
        <dbReference type="SAM" id="MobiDB-lite"/>
    </source>
</evidence>
<dbReference type="EMBL" id="DS469518">
    <property type="protein sequence ID" value="EDO47706.1"/>
    <property type="molecule type" value="Genomic_DNA"/>
</dbReference>
<accession>A7RLK1</accession>
<dbReference type="HOGENOM" id="CLU_1143738_0_0_1"/>